<dbReference type="KEGG" id="vg:77946868"/>
<dbReference type="EMBL" id="MT162467">
    <property type="protein sequence ID" value="QIN96990.1"/>
    <property type="molecule type" value="Genomic_DNA"/>
</dbReference>
<evidence type="ECO:0000313" key="1">
    <source>
        <dbReference type="EMBL" id="QIN96990.1"/>
    </source>
</evidence>
<dbReference type="GeneID" id="77946868"/>
<evidence type="ECO:0000313" key="2">
    <source>
        <dbReference type="Proteomes" id="UP000501900"/>
    </source>
</evidence>
<protein>
    <submittedName>
        <fullName evidence="1">Uncharacterized protein</fullName>
    </submittedName>
</protein>
<accession>A0A6G8R752</accession>
<name>A0A6G8R752_9CAUD</name>
<organism evidence="1 2">
    <name type="scientific">Synechococcus phage S-H34</name>
    <dbReference type="NCBI Taxonomy" id="2718942"/>
    <lineage>
        <taxon>Viruses</taxon>
        <taxon>Duplodnaviria</taxon>
        <taxon>Heunggongvirae</taxon>
        <taxon>Uroviricota</taxon>
        <taxon>Caudoviricetes</taxon>
        <taxon>Pantevenvirales</taxon>
        <taxon>Kyanoviridae</taxon>
        <taxon>Makaravirus</taxon>
        <taxon>Makaravirus thirtyfour</taxon>
    </lineage>
</organism>
<keyword evidence="2" id="KW-1185">Reference proteome</keyword>
<dbReference type="Proteomes" id="UP000501900">
    <property type="component" value="Genome"/>
</dbReference>
<sequence length="64" mass="6706">MVLLFWKNHLKARKAILGAVYNFTSRVAAGVAAGFIMSQLNPAVAPQQQVTPQQGAAAVGAIVN</sequence>
<proteinExistence type="predicted"/>
<reference evidence="1 2" key="1">
    <citation type="submission" date="2020-03" db="EMBL/GenBank/DDBJ databases">
        <title>The Isolation and Genome Sequence of a Novel Cyanophage S-H34 from the Huanghai Sea, China.</title>
        <authorList>
            <person name="Jiang T."/>
        </authorList>
    </citation>
    <scope>NUCLEOTIDE SEQUENCE [LARGE SCALE GENOMIC DNA]</scope>
</reference>
<dbReference type="RefSeq" id="YP_010670658.1">
    <property type="nucleotide sequence ID" value="NC_070965.1"/>
</dbReference>